<proteinExistence type="predicted"/>
<dbReference type="EMBL" id="CP019633">
    <property type="protein sequence ID" value="AQQ09809.1"/>
    <property type="molecule type" value="Genomic_DNA"/>
</dbReference>
<sequence length="124" mass="13250">MSSIDRDKFARHCGVEILETADGYAKARMKIANEHLNGLDMTHGGALFTLADTTFAAAANTHDFDAVAVNANVSFLKPTTAGDEVVAEAREVNPRGRLGCVKVDITDSSGDTVAVFEGLAYRKF</sequence>
<dbReference type="InterPro" id="IPR003736">
    <property type="entry name" value="PAAI_dom"/>
</dbReference>
<evidence type="ECO:0000256" key="1">
    <source>
        <dbReference type="ARBA" id="ARBA00022801"/>
    </source>
</evidence>
<dbReference type="Gene3D" id="3.10.129.10">
    <property type="entry name" value="Hotdog Thioesterase"/>
    <property type="match status" value="1"/>
</dbReference>
<accession>A0A1Q2HQS3</accession>
<evidence type="ECO:0000313" key="4">
    <source>
        <dbReference type="Proteomes" id="UP000188273"/>
    </source>
</evidence>
<dbReference type="AlphaFoldDB" id="A0A1Q2HQS3"/>
<dbReference type="InterPro" id="IPR006683">
    <property type="entry name" value="Thioestr_dom"/>
</dbReference>
<dbReference type="EC" id="3.1.2.-" evidence="3"/>
<dbReference type="GO" id="GO:0016289">
    <property type="term" value="F:acyl-CoA hydrolase activity"/>
    <property type="evidence" value="ECO:0007669"/>
    <property type="project" value="UniProtKB-ARBA"/>
</dbReference>
<keyword evidence="4" id="KW-1185">Reference proteome</keyword>
<reference evidence="4" key="1">
    <citation type="submission" date="2017-02" db="EMBL/GenBank/DDBJ databases">
        <title>Comparative genomics and description of representatives of a novel lineage of planctomycetes thriving in anoxic sediments.</title>
        <authorList>
            <person name="Spring S."/>
            <person name="Bunk B."/>
            <person name="Sproer C."/>
            <person name="Klenk H.-P."/>
        </authorList>
    </citation>
    <scope>NUCLEOTIDE SEQUENCE [LARGE SCALE GENOMIC DNA]</scope>
    <source>
        <strain evidence="4">L21-RPul-D3</strain>
    </source>
</reference>
<evidence type="ECO:0000259" key="2">
    <source>
        <dbReference type="Pfam" id="PF03061"/>
    </source>
</evidence>
<dbReference type="Pfam" id="PF03061">
    <property type="entry name" value="4HBT"/>
    <property type="match status" value="1"/>
</dbReference>
<evidence type="ECO:0000313" key="3">
    <source>
        <dbReference type="EMBL" id="AQQ09809.1"/>
    </source>
</evidence>
<dbReference type="InterPro" id="IPR052723">
    <property type="entry name" value="Acyl-CoA_thioesterase_PaaI"/>
</dbReference>
<gene>
    <name evidence="3" type="primary">paaI</name>
    <name evidence="3" type="ORF">L21SP3_01628</name>
</gene>
<dbReference type="InterPro" id="IPR029069">
    <property type="entry name" value="HotDog_dom_sf"/>
</dbReference>
<dbReference type="STRING" id="1940790.L21SP3_01628"/>
<organism evidence="3 4">
    <name type="scientific">Sedimentisphaera cyanobacteriorum</name>
    <dbReference type="NCBI Taxonomy" id="1940790"/>
    <lineage>
        <taxon>Bacteria</taxon>
        <taxon>Pseudomonadati</taxon>
        <taxon>Planctomycetota</taxon>
        <taxon>Phycisphaerae</taxon>
        <taxon>Sedimentisphaerales</taxon>
        <taxon>Sedimentisphaeraceae</taxon>
        <taxon>Sedimentisphaera</taxon>
    </lineage>
</organism>
<dbReference type="RefSeq" id="WP_227806754.1">
    <property type="nucleotide sequence ID" value="NZ_CP019633.1"/>
</dbReference>
<dbReference type="CDD" id="cd03443">
    <property type="entry name" value="PaaI_thioesterase"/>
    <property type="match status" value="1"/>
</dbReference>
<dbReference type="PANTHER" id="PTHR42856">
    <property type="entry name" value="ACYL-COENZYME A THIOESTERASE PAAI"/>
    <property type="match status" value="1"/>
</dbReference>
<dbReference type="SUPFAM" id="SSF54637">
    <property type="entry name" value="Thioesterase/thiol ester dehydrase-isomerase"/>
    <property type="match status" value="1"/>
</dbReference>
<dbReference type="KEGG" id="pbu:L21SP3_01628"/>
<name>A0A1Q2HQS3_9BACT</name>
<keyword evidence="1 3" id="KW-0378">Hydrolase</keyword>
<dbReference type="PANTHER" id="PTHR42856:SF1">
    <property type="entry name" value="ACYL-COENZYME A THIOESTERASE PAAI"/>
    <property type="match status" value="1"/>
</dbReference>
<protein>
    <submittedName>
        <fullName evidence="3">Acyl-coenzyme A thioesterase PaaI</fullName>
        <ecNumber evidence="3">3.1.2.-</ecNumber>
    </submittedName>
</protein>
<dbReference type="Proteomes" id="UP000188273">
    <property type="component" value="Chromosome"/>
</dbReference>
<feature type="domain" description="Thioesterase" evidence="2">
    <location>
        <begin position="42"/>
        <end position="113"/>
    </location>
</feature>
<dbReference type="NCBIfam" id="TIGR00369">
    <property type="entry name" value="unchar_dom_1"/>
    <property type="match status" value="1"/>
</dbReference>